<dbReference type="RefSeq" id="WP_128194034.1">
    <property type="nucleotide sequence ID" value="NZ_SACJ01000003.1"/>
</dbReference>
<dbReference type="Pfam" id="PF13585">
    <property type="entry name" value="CHU_C"/>
    <property type="match status" value="1"/>
</dbReference>
<protein>
    <submittedName>
        <fullName evidence="2">T9SS type B sorting domain-containing protein</fullName>
    </submittedName>
</protein>
<keyword evidence="3" id="KW-1185">Reference proteome</keyword>
<dbReference type="InterPro" id="IPR013783">
    <property type="entry name" value="Ig-like_fold"/>
</dbReference>
<dbReference type="EMBL" id="SACJ01000003">
    <property type="protein sequence ID" value="RVT77394.1"/>
    <property type="molecule type" value="Genomic_DNA"/>
</dbReference>
<keyword evidence="1" id="KW-0732">Signal</keyword>
<evidence type="ECO:0000313" key="2">
    <source>
        <dbReference type="EMBL" id="RVT77394.1"/>
    </source>
</evidence>
<dbReference type="InterPro" id="IPR026341">
    <property type="entry name" value="T9SS_type_B"/>
</dbReference>
<gene>
    <name evidence="2" type="ORF">EOD40_06175</name>
</gene>
<evidence type="ECO:0000256" key="1">
    <source>
        <dbReference type="SAM" id="SignalP"/>
    </source>
</evidence>
<dbReference type="Gene3D" id="4.10.1080.10">
    <property type="entry name" value="TSP type-3 repeat"/>
    <property type="match status" value="1"/>
</dbReference>
<name>A0A3S2U3U6_9FLAO</name>
<dbReference type="GO" id="GO:0005509">
    <property type="term" value="F:calcium ion binding"/>
    <property type="evidence" value="ECO:0007669"/>
    <property type="project" value="InterPro"/>
</dbReference>
<organism evidence="2 3">
    <name type="scientific">Flavobacterium sufflavum</name>
    <dbReference type="NCBI Taxonomy" id="1921138"/>
    <lineage>
        <taxon>Bacteria</taxon>
        <taxon>Pseudomonadati</taxon>
        <taxon>Bacteroidota</taxon>
        <taxon>Flavobacteriia</taxon>
        <taxon>Flavobacteriales</taxon>
        <taxon>Flavobacteriaceae</taxon>
        <taxon>Flavobacterium</taxon>
    </lineage>
</organism>
<dbReference type="Gene3D" id="2.60.40.10">
    <property type="entry name" value="Immunoglobulins"/>
    <property type="match status" value="1"/>
</dbReference>
<dbReference type="InterPro" id="IPR028974">
    <property type="entry name" value="TSP_type-3_rpt"/>
</dbReference>
<proteinExistence type="predicted"/>
<feature type="signal peptide" evidence="1">
    <location>
        <begin position="1"/>
        <end position="18"/>
    </location>
</feature>
<dbReference type="OrthoDB" id="9765926at2"/>
<dbReference type="NCBIfam" id="TIGR04131">
    <property type="entry name" value="Bac_Flav_CTERM"/>
    <property type="match status" value="1"/>
</dbReference>
<feature type="chain" id="PRO_5018621478" evidence="1">
    <location>
        <begin position="19"/>
        <end position="1460"/>
    </location>
</feature>
<dbReference type="SUPFAM" id="SSF103647">
    <property type="entry name" value="TSP type-3 repeat"/>
    <property type="match status" value="1"/>
</dbReference>
<reference evidence="2 3" key="1">
    <citation type="submission" date="2019-01" db="EMBL/GenBank/DDBJ databases">
        <authorList>
            <person name="Chen W.-M."/>
        </authorList>
    </citation>
    <scope>NUCLEOTIDE SEQUENCE [LARGE SCALE GENOMIC DNA]</scope>
    <source>
        <strain evidence="2 3">BBQ-12</strain>
    </source>
</reference>
<dbReference type="Proteomes" id="UP000285211">
    <property type="component" value="Unassembled WGS sequence"/>
</dbReference>
<accession>A0A3S2U3U6</accession>
<evidence type="ECO:0000313" key="3">
    <source>
        <dbReference type="Proteomes" id="UP000285211"/>
    </source>
</evidence>
<comment type="caution">
    <text evidence="2">The sequence shown here is derived from an EMBL/GenBank/DDBJ whole genome shotgun (WGS) entry which is preliminary data.</text>
</comment>
<sequence>MRKIFSIWFILMAINCFSQFSKTHYIPPLTCQTSLVGDQYLYISTPSTKNVAIKIIGIGGQITNATVSNNNPYIYTIGIGDDTQLFTPKAATGKVTNKGYIIEADDLVYCSVRVNAGFNPNAGVYNHAGGIVSKGNSALGTTFRLGAMLNPLDNDASLLNFASILATENNTTVTISNLQNGTILVDGTVVNGPIVKNLNKNESYVIALENYQNIPSNSAKLIGTLVQSDKAIVVNSGSLGGNNSNQNGRDLGFDQIVPFEKTGNKYIFVKGIGPNELERVLLIAHNPNTIIYLNGNTTPYTTLTNPGDYIPIDGSQFSNGNLYITSSEKVFAYQSIGGLAPGFLPNGSPKNTAANQNMFFVPPLSCSTPNIVDNIPNIESIGGVTFNGGLNIVTEKNAVVSINNTPITATAVDITGNPDFIRYTINDLSGNIAVKSSKQVYVSYFGTNGAATYGGYYSGFDSKPEITSDKFNIGTSSCIPNLLLKVNTVLNYDVFEWFFNNFPIANSNSNSYTPTQPGFYQVKGSISNCGTNMLSDIIPVSNCPTDIDNDNVNDNIDLDNDNDGISNCTESYGNQNINISNLNSGNISIGSYSNSFTGTINTSTMTSGTPFSGNSDGSFISEIPAGKGNFVKYTLTFTKPISTGIEYVTTANSTDLLNPNAEYVVSTDVSKTITVLNPDNQLLIDTNYDGIYESGVTEYSSFEIRFQLNGVTPLAAGTGTFKFLTHLVNSISFTHKNLSDTDANRSTFKFFAVCVPKDSDSDGIADQLDSDSDNDNIPDLIESQVNNFVLNSTTDTNKNGFYDIFESKPIIDTDNDGIPDYLDLDSDNDGIYDSIETGSNSTDTDNDGIKNYRDLDSDNDLCNDVIEAGFTSANNNTLGNLFPPTVNINGVVTSRTNGYTTPNPNYSIAAPIIITNQPIVPPTCLNQNTSITISDNGGNSYQWQVSTNGTTWNNLTNNGNYSGVTSNKLNISSVNQTMNGYKYRVVLNKTGNSCGLISNETTLTILALPVVNNISIIQCDDDLDAKSTFNLTVKNNEISTNYQNEIFSYFTTLTAANTNDSTKKIANPLTYTANNGTVIWSRIENANNCFSVAKINLIVSATQIPATFNVPFENCDDYIDAAHDDYDGIAAFDFSSAKTAILALLPDPKNNYVIKYYETEADALAEINEITNTTTYRNTLYPNLQKIWVRVDSNLDNSCYGIGSHITLKVNPKPNIDINSNHLSDVYVCKNLPNFFVTLTAGILDGSPTTNYTYVWSKNNQALIGKTNATLDVNTAGTYSVKVTSASGCSRTRTITVTSSDIAHINNIEITELNDNNSVLILVDGQGSYEYSLDDSNNFYQDANLFENLAAGIHEVYIRDKNGCGITNETIAILGIPRFFTPNNDGFNDYWTIKGINSEFNTKTVIHIFDRFGKLIKDINPQSQGWDGTFNGLPLPADDYWYTAKLENGKEIKGHFSLKR</sequence>